<accession>A0A7W6MN21</accession>
<dbReference type="NCBIfam" id="TIGR01079">
    <property type="entry name" value="rplX_bact"/>
    <property type="match status" value="1"/>
</dbReference>
<evidence type="ECO:0000256" key="6">
    <source>
        <dbReference type="ARBA" id="ARBA00035206"/>
    </source>
</evidence>
<evidence type="ECO:0000256" key="1">
    <source>
        <dbReference type="ARBA" id="ARBA00010618"/>
    </source>
</evidence>
<comment type="similarity">
    <text evidence="1 8 9">Belongs to the universal ribosomal protein uL24 family.</text>
</comment>
<keyword evidence="4 8" id="KW-0689">Ribosomal protein</keyword>
<dbReference type="RefSeq" id="WP_183205947.1">
    <property type="nucleotide sequence ID" value="NZ_JAAAMM010000001.1"/>
</dbReference>
<evidence type="ECO:0000256" key="5">
    <source>
        <dbReference type="ARBA" id="ARBA00023274"/>
    </source>
</evidence>
<dbReference type="GO" id="GO:0006412">
    <property type="term" value="P:translation"/>
    <property type="evidence" value="ECO:0007669"/>
    <property type="project" value="UniProtKB-UniRule"/>
</dbReference>
<dbReference type="PANTHER" id="PTHR12903">
    <property type="entry name" value="MITOCHONDRIAL RIBOSOMAL PROTEIN L24"/>
    <property type="match status" value="1"/>
</dbReference>
<dbReference type="Pfam" id="PF00467">
    <property type="entry name" value="KOW"/>
    <property type="match status" value="1"/>
</dbReference>
<sequence length="104" mass="11321">MQKIRKGDTVVVLAGKDKGRSGEVIKMMPKDDRALVRGVNMVKRHQRQTASQEAGIITKEAPIHLSNLAVSDPKDGKATRVGFKTLDDGTKVRVAKRSGEQING</sequence>
<evidence type="ECO:0000256" key="2">
    <source>
        <dbReference type="ARBA" id="ARBA00022730"/>
    </source>
</evidence>
<dbReference type="Pfam" id="PF17136">
    <property type="entry name" value="ribosomal_L24"/>
    <property type="match status" value="1"/>
</dbReference>
<keyword evidence="2 8" id="KW-0699">rRNA-binding</keyword>
<dbReference type="GO" id="GO:0003735">
    <property type="term" value="F:structural constituent of ribosome"/>
    <property type="evidence" value="ECO:0007669"/>
    <property type="project" value="InterPro"/>
</dbReference>
<dbReference type="InterPro" id="IPR057264">
    <property type="entry name" value="Ribosomal_uL24_C"/>
</dbReference>
<dbReference type="InterPro" id="IPR008991">
    <property type="entry name" value="Translation_prot_SH3-like_sf"/>
</dbReference>
<reference evidence="11 12" key="1">
    <citation type="submission" date="2020-08" db="EMBL/GenBank/DDBJ databases">
        <title>Genomic Encyclopedia of Type Strains, Phase IV (KMG-IV): sequencing the most valuable type-strain genomes for metagenomic binning, comparative biology and taxonomic classification.</title>
        <authorList>
            <person name="Goeker M."/>
        </authorList>
    </citation>
    <scope>NUCLEOTIDE SEQUENCE [LARGE SCALE GENOMIC DNA]</scope>
    <source>
        <strain evidence="11 12">DSM 103570</strain>
    </source>
</reference>
<proteinExistence type="inferred from homology"/>
<dbReference type="Proteomes" id="UP000588647">
    <property type="component" value="Unassembled WGS sequence"/>
</dbReference>
<feature type="domain" description="KOW" evidence="10">
    <location>
        <begin position="3"/>
        <end position="30"/>
    </location>
</feature>
<comment type="function">
    <text evidence="8">One of two assembly initiator proteins, it binds directly to the 5'-end of the 23S rRNA, where it nucleates assembly of the 50S subunit.</text>
</comment>
<dbReference type="InterPro" id="IPR041988">
    <property type="entry name" value="Ribosomal_uL24_KOW"/>
</dbReference>
<dbReference type="InterPro" id="IPR003256">
    <property type="entry name" value="Ribosomal_uL24"/>
</dbReference>
<evidence type="ECO:0000256" key="8">
    <source>
        <dbReference type="HAMAP-Rule" id="MF_01326"/>
    </source>
</evidence>
<dbReference type="CDD" id="cd06089">
    <property type="entry name" value="KOW_RPL26"/>
    <property type="match status" value="1"/>
</dbReference>
<evidence type="ECO:0000259" key="10">
    <source>
        <dbReference type="SMART" id="SM00739"/>
    </source>
</evidence>
<dbReference type="PROSITE" id="PS01108">
    <property type="entry name" value="RIBOSOMAL_L24"/>
    <property type="match status" value="1"/>
</dbReference>
<dbReference type="InterPro" id="IPR005825">
    <property type="entry name" value="Ribosomal_uL24_CS"/>
</dbReference>
<dbReference type="Gene3D" id="2.30.30.30">
    <property type="match status" value="1"/>
</dbReference>
<evidence type="ECO:0000256" key="4">
    <source>
        <dbReference type="ARBA" id="ARBA00022980"/>
    </source>
</evidence>
<dbReference type="GO" id="GO:0019843">
    <property type="term" value="F:rRNA binding"/>
    <property type="evidence" value="ECO:0007669"/>
    <property type="project" value="UniProtKB-UniRule"/>
</dbReference>
<dbReference type="HAMAP" id="MF_01326_B">
    <property type="entry name" value="Ribosomal_uL24_B"/>
    <property type="match status" value="1"/>
</dbReference>
<comment type="caution">
    <text evidence="11">The sequence shown here is derived from an EMBL/GenBank/DDBJ whole genome shotgun (WGS) entry which is preliminary data.</text>
</comment>
<keyword evidence="5 8" id="KW-0687">Ribonucleoprotein</keyword>
<evidence type="ECO:0000313" key="12">
    <source>
        <dbReference type="Proteomes" id="UP000588647"/>
    </source>
</evidence>
<keyword evidence="3 8" id="KW-0694">RNA-binding</keyword>
<dbReference type="InterPro" id="IPR005824">
    <property type="entry name" value="KOW"/>
</dbReference>
<comment type="function">
    <text evidence="7 8">One of the proteins that surrounds the polypeptide exit tunnel on the outside of the subunit.</text>
</comment>
<evidence type="ECO:0000256" key="9">
    <source>
        <dbReference type="RuleBase" id="RU003477"/>
    </source>
</evidence>
<evidence type="ECO:0000313" key="11">
    <source>
        <dbReference type="EMBL" id="MBB4001413.1"/>
    </source>
</evidence>
<dbReference type="EMBL" id="JACIEM010000001">
    <property type="protein sequence ID" value="MBB4001413.1"/>
    <property type="molecule type" value="Genomic_DNA"/>
</dbReference>
<gene>
    <name evidence="8" type="primary">rplX</name>
    <name evidence="11" type="ORF">GGR03_000460</name>
</gene>
<dbReference type="InterPro" id="IPR014722">
    <property type="entry name" value="Rib_uL2_dom2"/>
</dbReference>
<name>A0A7W6MN21_9HYPH</name>
<evidence type="ECO:0000256" key="7">
    <source>
        <dbReference type="ARBA" id="ARBA00058688"/>
    </source>
</evidence>
<protein>
    <recommendedName>
        <fullName evidence="6 8">Large ribosomal subunit protein uL24</fullName>
    </recommendedName>
</protein>
<organism evidence="11 12">
    <name type="scientific">Aurantimonas endophytica</name>
    <dbReference type="NCBI Taxonomy" id="1522175"/>
    <lineage>
        <taxon>Bacteria</taxon>
        <taxon>Pseudomonadati</taxon>
        <taxon>Pseudomonadota</taxon>
        <taxon>Alphaproteobacteria</taxon>
        <taxon>Hyphomicrobiales</taxon>
        <taxon>Aurantimonadaceae</taxon>
        <taxon>Aurantimonas</taxon>
    </lineage>
</organism>
<dbReference type="GO" id="GO:0005840">
    <property type="term" value="C:ribosome"/>
    <property type="evidence" value="ECO:0007669"/>
    <property type="project" value="UniProtKB-KW"/>
</dbReference>
<dbReference type="GO" id="GO:1990904">
    <property type="term" value="C:ribonucleoprotein complex"/>
    <property type="evidence" value="ECO:0007669"/>
    <property type="project" value="UniProtKB-KW"/>
</dbReference>
<keyword evidence="12" id="KW-1185">Reference proteome</keyword>
<dbReference type="FunFam" id="2.30.30.30:FF:000004">
    <property type="entry name" value="50S ribosomal protein L24"/>
    <property type="match status" value="1"/>
</dbReference>
<evidence type="ECO:0000256" key="3">
    <source>
        <dbReference type="ARBA" id="ARBA00022884"/>
    </source>
</evidence>
<dbReference type="SMART" id="SM00739">
    <property type="entry name" value="KOW"/>
    <property type="match status" value="1"/>
</dbReference>
<comment type="subunit">
    <text evidence="8">Part of the 50S ribosomal subunit.</text>
</comment>
<dbReference type="SUPFAM" id="SSF50104">
    <property type="entry name" value="Translation proteins SH3-like domain"/>
    <property type="match status" value="1"/>
</dbReference>
<dbReference type="AlphaFoldDB" id="A0A7W6MN21"/>